<dbReference type="Gene3D" id="3.30.50.10">
    <property type="entry name" value="Erythroid Transcription Factor GATA-1, subunit A"/>
    <property type="match status" value="1"/>
</dbReference>
<feature type="domain" description="Nuclear receptor" evidence="9">
    <location>
        <begin position="23"/>
        <end position="104"/>
    </location>
</feature>
<evidence type="ECO:0000256" key="6">
    <source>
        <dbReference type="ARBA" id="ARBA00023163"/>
    </source>
</evidence>
<dbReference type="PANTHER" id="PTHR24082:SF283">
    <property type="entry name" value="NUCLEAR HORMONE RECEPTOR HR96"/>
    <property type="match status" value="1"/>
</dbReference>
<dbReference type="SMART" id="SM00399">
    <property type="entry name" value="ZnF_C4"/>
    <property type="match status" value="1"/>
</dbReference>
<keyword evidence="8" id="KW-0539">Nucleus</keyword>
<keyword evidence="1" id="KW-0479">Metal-binding</keyword>
<evidence type="ECO:0000256" key="2">
    <source>
        <dbReference type="ARBA" id="ARBA00022771"/>
    </source>
</evidence>
<keyword evidence="11" id="KW-1185">Reference proteome</keyword>
<dbReference type="GO" id="GO:0030154">
    <property type="term" value="P:cell differentiation"/>
    <property type="evidence" value="ECO:0007669"/>
    <property type="project" value="TreeGrafter"/>
</dbReference>
<keyword evidence="6" id="KW-0804">Transcription</keyword>
<dbReference type="Proteomes" id="UP000663866">
    <property type="component" value="Unassembled WGS sequence"/>
</dbReference>
<reference evidence="10" key="1">
    <citation type="submission" date="2021-02" db="EMBL/GenBank/DDBJ databases">
        <authorList>
            <person name="Nowell W R."/>
        </authorList>
    </citation>
    <scope>NUCLEOTIDE SEQUENCE</scope>
</reference>
<dbReference type="AlphaFoldDB" id="A0A820E2S3"/>
<dbReference type="SUPFAM" id="SSF57716">
    <property type="entry name" value="Glucocorticoid receptor-like (DNA-binding domain)"/>
    <property type="match status" value="1"/>
</dbReference>
<proteinExistence type="predicted"/>
<dbReference type="GO" id="GO:0004879">
    <property type="term" value="F:nuclear receptor activity"/>
    <property type="evidence" value="ECO:0007669"/>
    <property type="project" value="TreeGrafter"/>
</dbReference>
<feature type="non-terminal residue" evidence="10">
    <location>
        <position position="1"/>
    </location>
</feature>
<dbReference type="GO" id="GO:0000978">
    <property type="term" value="F:RNA polymerase II cis-regulatory region sequence-specific DNA binding"/>
    <property type="evidence" value="ECO:0007669"/>
    <property type="project" value="TreeGrafter"/>
</dbReference>
<evidence type="ECO:0000256" key="5">
    <source>
        <dbReference type="ARBA" id="ARBA00023125"/>
    </source>
</evidence>
<keyword evidence="3" id="KW-0862">Zinc</keyword>
<organism evidence="10 11">
    <name type="scientific">Rotaria magnacalcarata</name>
    <dbReference type="NCBI Taxonomy" id="392030"/>
    <lineage>
        <taxon>Eukaryota</taxon>
        <taxon>Metazoa</taxon>
        <taxon>Spiralia</taxon>
        <taxon>Gnathifera</taxon>
        <taxon>Rotifera</taxon>
        <taxon>Eurotatoria</taxon>
        <taxon>Bdelloidea</taxon>
        <taxon>Philodinida</taxon>
        <taxon>Philodinidae</taxon>
        <taxon>Rotaria</taxon>
    </lineage>
</organism>
<gene>
    <name evidence="10" type="ORF">OVN521_LOCUS28552</name>
</gene>
<keyword evidence="4" id="KW-0805">Transcription regulation</keyword>
<dbReference type="GO" id="GO:0008270">
    <property type="term" value="F:zinc ion binding"/>
    <property type="evidence" value="ECO:0007669"/>
    <property type="project" value="UniProtKB-KW"/>
</dbReference>
<dbReference type="PROSITE" id="PS51030">
    <property type="entry name" value="NUCLEAR_REC_DBD_2"/>
    <property type="match status" value="1"/>
</dbReference>
<evidence type="ECO:0000256" key="7">
    <source>
        <dbReference type="ARBA" id="ARBA00023170"/>
    </source>
</evidence>
<name>A0A820E2S3_9BILA</name>
<evidence type="ECO:0000256" key="1">
    <source>
        <dbReference type="ARBA" id="ARBA00022723"/>
    </source>
</evidence>
<sequence>NHSTAMSTPVSSTVDTEPKIKASNAYQVCEDLASIINYGALTCLSCPEMPDVPENPEKFRIFEKIAACQFDGHCAMTALTRKLCTACRLNKCLAVGMSPELIRKEDLSNGKRKPSKSRSQERLQCQTLVTTPQQSALNRPSRGSGSILNSSELIVISNVVHAFDTFSPITQVRRTINLITTSTSNLSFDLPQSLQMIQSFISSTPDFKVLTTSEQWSLFRRNMLGLLSIGGMYFMRESGIFDKPEHEMAILPLYGNDIVQQVKAMSGQFQCDPTIVKLILVVLAFSSNCFTKENRRNLHKDSLLLGTFRLFGSQNVYVELTWKYLIHRYGYEESVKNFSSLIKHLLDALKLSIEIYENNEVFQTFIDDKAEYMEQSPNNSDSVIVPLWGKS</sequence>
<keyword evidence="5" id="KW-0238">DNA-binding</keyword>
<dbReference type="InterPro" id="IPR013088">
    <property type="entry name" value="Znf_NHR/GATA"/>
</dbReference>
<dbReference type="GO" id="GO:0045944">
    <property type="term" value="P:positive regulation of transcription by RNA polymerase II"/>
    <property type="evidence" value="ECO:0007669"/>
    <property type="project" value="TreeGrafter"/>
</dbReference>
<protein>
    <recommendedName>
        <fullName evidence="9">Nuclear receptor domain-containing protein</fullName>
    </recommendedName>
</protein>
<keyword evidence="2" id="KW-0863">Zinc-finger</keyword>
<dbReference type="InterPro" id="IPR050234">
    <property type="entry name" value="Nuclear_hormone_rcpt_NR1"/>
</dbReference>
<accession>A0A820E2S3</accession>
<dbReference type="GO" id="GO:0000122">
    <property type="term" value="P:negative regulation of transcription by RNA polymerase II"/>
    <property type="evidence" value="ECO:0007669"/>
    <property type="project" value="TreeGrafter"/>
</dbReference>
<dbReference type="EMBL" id="CAJOBG010008366">
    <property type="protein sequence ID" value="CAF4241722.1"/>
    <property type="molecule type" value="Genomic_DNA"/>
</dbReference>
<evidence type="ECO:0000256" key="3">
    <source>
        <dbReference type="ARBA" id="ARBA00022833"/>
    </source>
</evidence>
<dbReference type="PANTHER" id="PTHR24082">
    <property type="entry name" value="NUCLEAR HORMONE RECEPTOR"/>
    <property type="match status" value="1"/>
</dbReference>
<comment type="caution">
    <text evidence="10">The sequence shown here is derived from an EMBL/GenBank/DDBJ whole genome shotgun (WGS) entry which is preliminary data.</text>
</comment>
<evidence type="ECO:0000256" key="4">
    <source>
        <dbReference type="ARBA" id="ARBA00023015"/>
    </source>
</evidence>
<dbReference type="InterPro" id="IPR001628">
    <property type="entry name" value="Znf_hrmn_rcpt"/>
</dbReference>
<evidence type="ECO:0000313" key="10">
    <source>
        <dbReference type="EMBL" id="CAF4241722.1"/>
    </source>
</evidence>
<dbReference type="Pfam" id="PF00105">
    <property type="entry name" value="zf-C4"/>
    <property type="match status" value="1"/>
</dbReference>
<evidence type="ECO:0000256" key="8">
    <source>
        <dbReference type="ARBA" id="ARBA00023242"/>
    </source>
</evidence>
<evidence type="ECO:0000313" key="11">
    <source>
        <dbReference type="Proteomes" id="UP000663866"/>
    </source>
</evidence>
<keyword evidence="7" id="KW-0675">Receptor</keyword>
<evidence type="ECO:0000259" key="9">
    <source>
        <dbReference type="PROSITE" id="PS51030"/>
    </source>
</evidence>